<dbReference type="OrthoDB" id="276515at2759"/>
<dbReference type="InterPro" id="IPR036691">
    <property type="entry name" value="Endo/exonu/phosph_ase_sf"/>
</dbReference>
<evidence type="ECO:0000313" key="2">
    <source>
        <dbReference type="Proteomes" id="UP000267096"/>
    </source>
</evidence>
<evidence type="ECO:0000313" key="3">
    <source>
        <dbReference type="WBParaSite" id="ASIM_0002149801-mRNA-1"/>
    </source>
</evidence>
<keyword evidence="2" id="KW-1185">Reference proteome</keyword>
<name>A0A0M3KKG8_ANISI</name>
<gene>
    <name evidence="1" type="ORF">ASIM_LOCUS20866</name>
</gene>
<dbReference type="Gene3D" id="3.60.10.10">
    <property type="entry name" value="Endonuclease/exonuclease/phosphatase"/>
    <property type="match status" value="1"/>
</dbReference>
<dbReference type="EMBL" id="UYRR01041049">
    <property type="protein sequence ID" value="VDK80431.1"/>
    <property type="molecule type" value="Genomic_DNA"/>
</dbReference>
<evidence type="ECO:0000313" key="1">
    <source>
        <dbReference type="EMBL" id="VDK80431.1"/>
    </source>
</evidence>
<proteinExistence type="predicted"/>
<reference evidence="3" key="1">
    <citation type="submission" date="2017-02" db="UniProtKB">
        <authorList>
            <consortium name="WormBaseParasite"/>
        </authorList>
    </citation>
    <scope>IDENTIFICATION</scope>
</reference>
<accession>A0A0M3KKG8</accession>
<protein>
    <submittedName>
        <fullName evidence="3">Endo/exonuclease/phosphatase domain-containing protein</fullName>
    </submittedName>
</protein>
<organism evidence="3">
    <name type="scientific">Anisakis simplex</name>
    <name type="common">Herring worm</name>
    <dbReference type="NCBI Taxonomy" id="6269"/>
    <lineage>
        <taxon>Eukaryota</taxon>
        <taxon>Metazoa</taxon>
        <taxon>Ecdysozoa</taxon>
        <taxon>Nematoda</taxon>
        <taxon>Chromadorea</taxon>
        <taxon>Rhabditida</taxon>
        <taxon>Spirurina</taxon>
        <taxon>Ascaridomorpha</taxon>
        <taxon>Ascaridoidea</taxon>
        <taxon>Anisakidae</taxon>
        <taxon>Anisakis</taxon>
        <taxon>Anisakis simplex complex</taxon>
    </lineage>
</organism>
<reference evidence="1 2" key="2">
    <citation type="submission" date="2018-11" db="EMBL/GenBank/DDBJ databases">
        <authorList>
            <consortium name="Pathogen Informatics"/>
        </authorList>
    </citation>
    <scope>NUCLEOTIDE SEQUENCE [LARGE SCALE GENOMIC DNA]</scope>
</reference>
<dbReference type="SUPFAM" id="SSF56219">
    <property type="entry name" value="DNase I-like"/>
    <property type="match status" value="1"/>
</dbReference>
<dbReference type="Proteomes" id="UP000267096">
    <property type="component" value="Unassembled WGS sequence"/>
</dbReference>
<dbReference type="AlphaFoldDB" id="A0A0M3KKG8"/>
<dbReference type="WBParaSite" id="ASIM_0002149801-mRNA-1">
    <property type="protein sequence ID" value="ASIM_0002149801-mRNA-1"/>
    <property type="gene ID" value="ASIM_0002149801"/>
</dbReference>
<sequence>MREFVMNSDFREALRHADAEPVVVCGDFNAPSHLDWINETA</sequence>